<dbReference type="GO" id="GO:0003676">
    <property type="term" value="F:nucleic acid binding"/>
    <property type="evidence" value="ECO:0007669"/>
    <property type="project" value="InterPro"/>
</dbReference>
<dbReference type="Proteomes" id="UP000887159">
    <property type="component" value="Unassembled WGS sequence"/>
</dbReference>
<sequence length="199" mass="22572">MKILSDDGTIQCTAKIEQKESIPAEKDTIIIDLITFIETLLDCLELEHEDSNGKISSEKSCRSAPIVDERDSPELLYHHNADDFERKKADDNNFFGESRSICGQCSVLVGDSAGGMKIGYWSGKGIGLPLTQNHRCLRRQWGDEKRMWAAEWNKVVFTDESRCLQHHDGRIRVWRHRGESMLNSCVMHRHTGSAPGIMV</sequence>
<organism evidence="1 2">
    <name type="scientific">Trichonephila clavipes</name>
    <name type="common">Golden silk orbweaver</name>
    <name type="synonym">Nephila clavipes</name>
    <dbReference type="NCBI Taxonomy" id="2585209"/>
    <lineage>
        <taxon>Eukaryota</taxon>
        <taxon>Metazoa</taxon>
        <taxon>Ecdysozoa</taxon>
        <taxon>Arthropoda</taxon>
        <taxon>Chelicerata</taxon>
        <taxon>Arachnida</taxon>
        <taxon>Araneae</taxon>
        <taxon>Araneomorphae</taxon>
        <taxon>Entelegynae</taxon>
        <taxon>Araneoidea</taxon>
        <taxon>Nephilidae</taxon>
        <taxon>Trichonephila</taxon>
    </lineage>
</organism>
<gene>
    <name evidence="1" type="primary">X975_08834</name>
    <name evidence="1" type="ORF">TNCV_1296681</name>
</gene>
<evidence type="ECO:0000313" key="1">
    <source>
        <dbReference type="EMBL" id="GFY14007.1"/>
    </source>
</evidence>
<protein>
    <submittedName>
        <fullName evidence="1">Transposable element Tcb1 transposase</fullName>
    </submittedName>
</protein>
<dbReference type="EMBL" id="BMAU01021325">
    <property type="protein sequence ID" value="GFY14007.1"/>
    <property type="molecule type" value="Genomic_DNA"/>
</dbReference>
<evidence type="ECO:0000313" key="2">
    <source>
        <dbReference type="Proteomes" id="UP000887159"/>
    </source>
</evidence>
<proteinExistence type="predicted"/>
<reference evidence="1" key="1">
    <citation type="submission" date="2020-08" db="EMBL/GenBank/DDBJ databases">
        <title>Multicomponent nature underlies the extraordinary mechanical properties of spider dragline silk.</title>
        <authorList>
            <person name="Kono N."/>
            <person name="Nakamura H."/>
            <person name="Mori M."/>
            <person name="Yoshida Y."/>
            <person name="Ohtoshi R."/>
            <person name="Malay A.D."/>
            <person name="Moran D.A.P."/>
            <person name="Tomita M."/>
            <person name="Numata K."/>
            <person name="Arakawa K."/>
        </authorList>
    </citation>
    <scope>NUCLEOTIDE SEQUENCE</scope>
</reference>
<keyword evidence="2" id="KW-1185">Reference proteome</keyword>
<dbReference type="Gene3D" id="3.30.420.10">
    <property type="entry name" value="Ribonuclease H-like superfamily/Ribonuclease H"/>
    <property type="match status" value="1"/>
</dbReference>
<dbReference type="InterPro" id="IPR036397">
    <property type="entry name" value="RNaseH_sf"/>
</dbReference>
<comment type="caution">
    <text evidence="1">The sequence shown here is derived from an EMBL/GenBank/DDBJ whole genome shotgun (WGS) entry which is preliminary data.</text>
</comment>
<dbReference type="AlphaFoldDB" id="A0A8X6SRN9"/>
<accession>A0A8X6SRN9</accession>
<name>A0A8X6SRN9_TRICX</name>